<dbReference type="Pfam" id="PF12728">
    <property type="entry name" value="HTH_17"/>
    <property type="match status" value="1"/>
</dbReference>
<dbReference type="RefSeq" id="WP_105505965.1">
    <property type="nucleotide sequence ID" value="NZ_JACCAU010000001.1"/>
</dbReference>
<feature type="domain" description="Helix-turn-helix" evidence="1">
    <location>
        <begin position="84"/>
        <end position="132"/>
    </location>
</feature>
<dbReference type="SUPFAM" id="SSF46955">
    <property type="entry name" value="Putative DNA-binding domain"/>
    <property type="match status" value="1"/>
</dbReference>
<name>A0A7Y9W8G1_9BURK</name>
<dbReference type="Proteomes" id="UP000572540">
    <property type="component" value="Unassembled WGS sequence"/>
</dbReference>
<proteinExistence type="predicted"/>
<evidence type="ECO:0000313" key="3">
    <source>
        <dbReference type="Proteomes" id="UP000572540"/>
    </source>
</evidence>
<reference evidence="2 3" key="1">
    <citation type="submission" date="2020-07" db="EMBL/GenBank/DDBJ databases">
        <title>Exploring microbial biodiversity for novel pathways involved in the catabolism of aromatic compounds derived from lignin.</title>
        <authorList>
            <person name="Elkins J."/>
        </authorList>
    </citation>
    <scope>NUCLEOTIDE SEQUENCE [LARGE SCALE GENOMIC DNA]</scope>
    <source>
        <strain evidence="2 3">H2C3B</strain>
    </source>
</reference>
<dbReference type="AlphaFoldDB" id="A0A7Y9W8G1"/>
<comment type="caution">
    <text evidence="2">The sequence shown here is derived from an EMBL/GenBank/DDBJ whole genome shotgun (WGS) entry which is preliminary data.</text>
</comment>
<dbReference type="InterPro" id="IPR041657">
    <property type="entry name" value="HTH_17"/>
</dbReference>
<dbReference type="NCBIfam" id="TIGR01764">
    <property type="entry name" value="excise"/>
    <property type="match status" value="1"/>
</dbReference>
<dbReference type="InterPro" id="IPR010093">
    <property type="entry name" value="SinI_DNA-bd"/>
</dbReference>
<evidence type="ECO:0000313" key="2">
    <source>
        <dbReference type="EMBL" id="NYH16134.1"/>
    </source>
</evidence>
<dbReference type="GO" id="GO:0003677">
    <property type="term" value="F:DNA binding"/>
    <property type="evidence" value="ECO:0007669"/>
    <property type="project" value="InterPro"/>
</dbReference>
<accession>A0A7Y9W8G1</accession>
<protein>
    <submittedName>
        <fullName evidence="2">Excisionase family DNA binding protein</fullName>
    </submittedName>
</protein>
<dbReference type="EMBL" id="JACCAU010000001">
    <property type="protein sequence ID" value="NYH16134.1"/>
    <property type="molecule type" value="Genomic_DNA"/>
</dbReference>
<gene>
    <name evidence="2" type="ORF">GGD41_003362</name>
</gene>
<organism evidence="2 3">
    <name type="scientific">Paraburkholderia bryophila</name>
    <dbReference type="NCBI Taxonomy" id="420952"/>
    <lineage>
        <taxon>Bacteria</taxon>
        <taxon>Pseudomonadati</taxon>
        <taxon>Pseudomonadota</taxon>
        <taxon>Betaproteobacteria</taxon>
        <taxon>Burkholderiales</taxon>
        <taxon>Burkholderiaceae</taxon>
        <taxon>Paraburkholderia</taxon>
    </lineage>
</organism>
<dbReference type="InterPro" id="IPR009061">
    <property type="entry name" value="DNA-bd_dom_put_sf"/>
</dbReference>
<sequence>MTTATPDRIVLSDDDATVLSAASRLMGAALDHSRANSVALVEEGTDGDIARIEVPPATLRVLSRVLAMMASQQVFLLYPADTELTTKQAADLLGVSRPFLIARLEAGDLPFRKVGRHRRMRMDDVVRYKESMRASRKGALDDVVADSESIDGYDL</sequence>
<evidence type="ECO:0000259" key="1">
    <source>
        <dbReference type="Pfam" id="PF12728"/>
    </source>
</evidence>